<keyword evidence="1" id="KW-0472">Membrane</keyword>
<proteinExistence type="predicted"/>
<feature type="non-terminal residue" evidence="2">
    <location>
        <position position="77"/>
    </location>
</feature>
<keyword evidence="1" id="KW-1133">Transmembrane helix</keyword>
<name>A0ABN8LIJ3_9CNID</name>
<dbReference type="EMBL" id="CALNXI010000049">
    <property type="protein sequence ID" value="CAH3016843.1"/>
    <property type="molecule type" value="Genomic_DNA"/>
</dbReference>
<dbReference type="InterPro" id="IPR019379">
    <property type="entry name" value="Gamma_Secretase_Asp_P_PEN2"/>
</dbReference>
<protein>
    <submittedName>
        <fullName evidence="2">Uncharacterized protein</fullName>
    </submittedName>
</protein>
<evidence type="ECO:0000256" key="1">
    <source>
        <dbReference type="SAM" id="Phobius"/>
    </source>
</evidence>
<evidence type="ECO:0000313" key="3">
    <source>
        <dbReference type="Proteomes" id="UP001159427"/>
    </source>
</evidence>
<accession>A0ABN8LIJ3</accession>
<gene>
    <name evidence="2" type="ORF">PEVE_00033124</name>
</gene>
<keyword evidence="3" id="KW-1185">Reference proteome</keyword>
<keyword evidence="1" id="KW-0812">Transmembrane</keyword>
<reference evidence="2 3" key="1">
    <citation type="submission" date="2022-05" db="EMBL/GenBank/DDBJ databases">
        <authorList>
            <consortium name="Genoscope - CEA"/>
            <person name="William W."/>
        </authorList>
    </citation>
    <scope>NUCLEOTIDE SEQUENCE [LARGE SCALE GENOMIC DNA]</scope>
</reference>
<dbReference type="Pfam" id="PF10251">
    <property type="entry name" value="PEN-2"/>
    <property type="match status" value="1"/>
</dbReference>
<organism evidence="2 3">
    <name type="scientific">Porites evermanni</name>
    <dbReference type="NCBI Taxonomy" id="104178"/>
    <lineage>
        <taxon>Eukaryota</taxon>
        <taxon>Metazoa</taxon>
        <taxon>Cnidaria</taxon>
        <taxon>Anthozoa</taxon>
        <taxon>Hexacorallia</taxon>
        <taxon>Scleractinia</taxon>
        <taxon>Fungiina</taxon>
        <taxon>Poritidae</taxon>
        <taxon>Porites</taxon>
    </lineage>
</organism>
<dbReference type="Proteomes" id="UP001159427">
    <property type="component" value="Unassembled WGS sequence"/>
</dbReference>
<feature type="transmembrane region" description="Helical" evidence="1">
    <location>
        <begin position="33"/>
        <end position="60"/>
    </location>
</feature>
<comment type="caution">
    <text evidence="2">The sequence shown here is derived from an EMBL/GenBank/DDBJ whole genome shotgun (WGS) entry which is preliminary data.</text>
</comment>
<evidence type="ECO:0000313" key="2">
    <source>
        <dbReference type="EMBL" id="CAH3016843.1"/>
    </source>
</evidence>
<sequence length="77" mass="9415">MDLRKVSDEEKVNLCRKYTIHIFNYYYLFLNPFFFSFTCYLLRGFALLPFLWFINVVWFFKEAFIKPSFSGQSKLKS</sequence>